<organism evidence="1 2">
    <name type="scientific">Clonostachys rosea f. rosea IK726</name>
    <dbReference type="NCBI Taxonomy" id="1349383"/>
    <lineage>
        <taxon>Eukaryota</taxon>
        <taxon>Fungi</taxon>
        <taxon>Dikarya</taxon>
        <taxon>Ascomycota</taxon>
        <taxon>Pezizomycotina</taxon>
        <taxon>Sordariomycetes</taxon>
        <taxon>Hypocreomycetidae</taxon>
        <taxon>Hypocreales</taxon>
        <taxon>Bionectriaceae</taxon>
        <taxon>Clonostachys</taxon>
    </lineage>
</organism>
<reference evidence="1" key="1">
    <citation type="submission" date="2020-04" db="EMBL/GenBank/DDBJ databases">
        <authorList>
            <person name="Broberg M."/>
        </authorList>
    </citation>
    <scope>NUCLEOTIDE SEQUENCE</scope>
</reference>
<dbReference type="EMBL" id="CADEHS020000008">
    <property type="protein sequence ID" value="CAG9945091.1"/>
    <property type="molecule type" value="Genomic_DNA"/>
</dbReference>
<protein>
    <submittedName>
        <fullName evidence="1">Uncharacterized protein</fullName>
    </submittedName>
</protein>
<proteinExistence type="predicted"/>
<evidence type="ECO:0000313" key="1">
    <source>
        <dbReference type="EMBL" id="CAG9945091.1"/>
    </source>
</evidence>
<comment type="caution">
    <text evidence="1">The sequence shown here is derived from an EMBL/GenBank/DDBJ whole genome shotgun (WGS) entry which is preliminary data.</text>
</comment>
<keyword evidence="2" id="KW-1185">Reference proteome</keyword>
<accession>A0ACA9TVT7</accession>
<name>A0ACA9TVT7_BIOOC</name>
<reference evidence="1" key="2">
    <citation type="submission" date="2021-10" db="EMBL/GenBank/DDBJ databases">
        <authorList>
            <person name="Piombo E."/>
        </authorList>
    </citation>
    <scope>NUCLEOTIDE SEQUENCE</scope>
</reference>
<gene>
    <name evidence="1" type="ORF">CRV2_00011184</name>
</gene>
<dbReference type="Proteomes" id="UP000836387">
    <property type="component" value="Unassembled WGS sequence"/>
</dbReference>
<sequence>MYILLGRPRVSPLLGVSSVLCVVCLVCVIQVDRLDLSTKSPRMDERAPLLQFPGAGSISGDNCDHHKQFCQLVGVRPVDHPHDEPHKPRPQSLYGRALHRRSAQNCTYIFTATLINTLLLTQVVLGAALTGLGASNSSRILITVFGALNTIIAGVVAFLKSRGQPMRARMFRDDLSRVVDEIENSAVMWYGISGAAHGYDAIDTDEQVTVRSEVARLTRLYDRAVKTNTMNDPDMYSAGAPAPAADPDASPASKAPEPAKPKEGSKPPSTTESSENSNKASTPPPAEPSPPEPTPEDKGKEAAVASLSASAAPPPTPSPAPHTPMDDPDASPASFGHLPKREETNKTLVENDKS</sequence>
<evidence type="ECO:0000313" key="2">
    <source>
        <dbReference type="Proteomes" id="UP000836387"/>
    </source>
</evidence>